<evidence type="ECO:0008006" key="13">
    <source>
        <dbReference type="Google" id="ProtNLM"/>
    </source>
</evidence>
<comment type="subcellular location">
    <subcellularLocation>
        <location evidence="1">Golgi apparatus membrane</location>
        <topology evidence="1">Single-pass type II membrane protein</topology>
    </subcellularLocation>
</comment>
<evidence type="ECO:0000256" key="1">
    <source>
        <dbReference type="ARBA" id="ARBA00004323"/>
    </source>
</evidence>
<dbReference type="Pfam" id="PF01762">
    <property type="entry name" value="Galactosyl_T"/>
    <property type="match status" value="1"/>
</dbReference>
<evidence type="ECO:0000256" key="8">
    <source>
        <dbReference type="ARBA" id="ARBA00023034"/>
    </source>
</evidence>
<dbReference type="GO" id="GO:0016758">
    <property type="term" value="F:hexosyltransferase activity"/>
    <property type="evidence" value="ECO:0007669"/>
    <property type="project" value="InterPro"/>
</dbReference>
<dbReference type="GO" id="GO:0000139">
    <property type="term" value="C:Golgi membrane"/>
    <property type="evidence" value="ECO:0007669"/>
    <property type="project" value="UniProtKB-SubCell"/>
</dbReference>
<feature type="compositionally biased region" description="Basic and acidic residues" evidence="10">
    <location>
        <begin position="125"/>
        <end position="139"/>
    </location>
</feature>
<keyword evidence="4" id="KW-0808">Transferase</keyword>
<keyword evidence="9" id="KW-0472">Membrane</keyword>
<feature type="region of interest" description="Disordered" evidence="10">
    <location>
        <begin position="1"/>
        <end position="249"/>
    </location>
</feature>
<accession>A0AAD3TW33</accession>
<evidence type="ECO:0000256" key="7">
    <source>
        <dbReference type="ARBA" id="ARBA00022989"/>
    </source>
</evidence>
<evidence type="ECO:0000256" key="4">
    <source>
        <dbReference type="ARBA" id="ARBA00022679"/>
    </source>
</evidence>
<keyword evidence="7" id="KW-1133">Transmembrane helix</keyword>
<evidence type="ECO:0000256" key="9">
    <source>
        <dbReference type="ARBA" id="ARBA00023136"/>
    </source>
</evidence>
<evidence type="ECO:0000256" key="5">
    <source>
        <dbReference type="ARBA" id="ARBA00022692"/>
    </source>
</evidence>
<dbReference type="GO" id="GO:0051072">
    <property type="term" value="P:4,6-pyruvylated galactose residue biosynthetic process"/>
    <property type="evidence" value="ECO:0007669"/>
    <property type="project" value="TreeGrafter"/>
</dbReference>
<keyword evidence="12" id="KW-1185">Reference proteome</keyword>
<name>A0AAD3TW33_9TREE</name>
<dbReference type="PANTHER" id="PTHR11214:SF333">
    <property type="entry name" value="GLYCOSYLTRANSFERASE FAMILY 31 PROTEIN"/>
    <property type="match status" value="1"/>
</dbReference>
<sequence length="821" mass="91754">MSSPRIPGGGGGPSLTDHDSYTSALSPTVTHFDEVPWAASSARRRMSNPPRRSASLMPDLKPAERAIADMRRPGTGHPPLPPSAAAEPLKMKARQEHAAQSDDDELGDMCARLTVTSGNHRFQRTRMEPSDAPHGDKSPSHSPLTRRLSHVSGSPILSPSPATASGSATTSTSLELLPLPQDPNHILPLSTPPPALHESLDYVGRASSGHGSTPRTSVSLSDEMSWSTGKRSYSDGSAGDDSDPSTASSGWFWRAHGRTPSVRPMLRPTSVWLPFRPRRWTWLLQPIKPLTRSHIYTALVDGSTIKQGRLDREQIYATTTRRKPRTLLGSKWLALAVDWVQSEPWAVMLFLFLFAIFAVCLGCGIKYILDPDKAALPWREYASQDYPTVFSIQDADWDTSAIGNRLPPLSVLKPVPAQHSLWPYPGHDYAPHQENLHGGSLVDDLEPTTIFIAVFTYDVGVDRRNLIRRSYASHQRSRTAGTEGVRLCFVMGRPRPQFKEIVEAEMEEYKDIVMLDTDENMNSGKTYKYILWAADNAKVPDYEYPSHPRSEASAQEFEAQQAAGQDLVPIYRGEKKPDYIVKVDDDAFLMLGELERHLRVTPRTNTFWGYLVRDRFMAGECYALSRDLAEYIRDRKALQNHIIGKEDKLVSQWLRTHPNKEKILWFSERTWIYDHPKAGTVYAHGFLFPDEVARVRAQRAKHSAGGLSYDERVQRTAYGTDVDAYSTVSQFGRKYRPPLRGLSFDEAAEALVEGSDMSRLREAAGPHARSRADMAARVDELVASRPGWAERTPGGRGGTVLVHFIKQREWFAETARVLLGD</sequence>
<keyword evidence="5" id="KW-0812">Transmembrane</keyword>
<evidence type="ECO:0000256" key="3">
    <source>
        <dbReference type="ARBA" id="ARBA00022676"/>
    </source>
</evidence>
<keyword evidence="8" id="KW-0333">Golgi apparatus</keyword>
<reference evidence="11" key="2">
    <citation type="submission" date="2023-06" db="EMBL/GenBank/DDBJ databases">
        <authorList>
            <person name="Kobayashi Y."/>
            <person name="Kayamori A."/>
            <person name="Aoki K."/>
            <person name="Shiwa Y."/>
            <person name="Fujita N."/>
            <person name="Sugita T."/>
            <person name="Iwasaki W."/>
            <person name="Tanaka N."/>
            <person name="Takashima M."/>
        </authorList>
    </citation>
    <scope>NUCLEOTIDE SEQUENCE</scope>
    <source>
        <strain evidence="11">HIS016</strain>
    </source>
</reference>
<proteinExistence type="inferred from homology"/>
<comment type="caution">
    <text evidence="11">The sequence shown here is derived from an EMBL/GenBank/DDBJ whole genome shotgun (WGS) entry which is preliminary data.</text>
</comment>
<evidence type="ECO:0000313" key="11">
    <source>
        <dbReference type="EMBL" id="GMK57768.1"/>
    </source>
</evidence>
<organism evidence="11 12">
    <name type="scientific">Cutaneotrichosporon spelunceum</name>
    <dbReference type="NCBI Taxonomy" id="1672016"/>
    <lineage>
        <taxon>Eukaryota</taxon>
        <taxon>Fungi</taxon>
        <taxon>Dikarya</taxon>
        <taxon>Basidiomycota</taxon>
        <taxon>Agaricomycotina</taxon>
        <taxon>Tremellomycetes</taxon>
        <taxon>Trichosporonales</taxon>
        <taxon>Trichosporonaceae</taxon>
        <taxon>Cutaneotrichosporon</taxon>
    </lineage>
</organism>
<protein>
    <recommendedName>
        <fullName evidence="13">Glycosyltransferase family 31 protein</fullName>
    </recommendedName>
</protein>
<evidence type="ECO:0000313" key="12">
    <source>
        <dbReference type="Proteomes" id="UP001222932"/>
    </source>
</evidence>
<reference evidence="11" key="1">
    <citation type="journal article" date="2023" name="BMC Genomics">
        <title>Chromosome-level genome assemblies of Cutaneotrichosporon spp. (Trichosporonales, Basidiomycota) reveal imbalanced evolution between nucleotide sequences and chromosome synteny.</title>
        <authorList>
            <person name="Kobayashi Y."/>
            <person name="Kayamori A."/>
            <person name="Aoki K."/>
            <person name="Shiwa Y."/>
            <person name="Matsutani M."/>
            <person name="Fujita N."/>
            <person name="Sugita T."/>
            <person name="Iwasaki W."/>
            <person name="Tanaka N."/>
            <person name="Takashima M."/>
        </authorList>
    </citation>
    <scope>NUCLEOTIDE SEQUENCE</scope>
    <source>
        <strain evidence="11">HIS016</strain>
    </source>
</reference>
<dbReference type="InterPro" id="IPR002659">
    <property type="entry name" value="Glyco_trans_31"/>
</dbReference>
<dbReference type="Proteomes" id="UP001222932">
    <property type="component" value="Unassembled WGS sequence"/>
</dbReference>
<keyword evidence="6" id="KW-0735">Signal-anchor</keyword>
<dbReference type="PANTHER" id="PTHR11214">
    <property type="entry name" value="BETA-1,3-N-ACETYLGLUCOSAMINYLTRANSFERASE"/>
    <property type="match status" value="1"/>
</dbReference>
<dbReference type="EMBL" id="BTCM01000004">
    <property type="protein sequence ID" value="GMK57768.1"/>
    <property type="molecule type" value="Genomic_DNA"/>
</dbReference>
<evidence type="ECO:0000256" key="2">
    <source>
        <dbReference type="ARBA" id="ARBA00008661"/>
    </source>
</evidence>
<feature type="compositionally biased region" description="Polar residues" evidence="10">
    <location>
        <begin position="209"/>
        <end position="231"/>
    </location>
</feature>
<comment type="similarity">
    <text evidence="2">Belongs to the glycosyltransferase 31 family.</text>
</comment>
<feature type="compositionally biased region" description="Basic and acidic residues" evidence="10">
    <location>
        <begin position="61"/>
        <end position="72"/>
    </location>
</feature>
<dbReference type="AlphaFoldDB" id="A0AAD3TW33"/>
<feature type="compositionally biased region" description="Low complexity" evidence="10">
    <location>
        <begin position="157"/>
        <end position="179"/>
    </location>
</feature>
<feature type="compositionally biased region" description="Basic and acidic residues" evidence="10">
    <location>
        <begin position="89"/>
        <end position="100"/>
    </location>
</feature>
<keyword evidence="3" id="KW-0328">Glycosyltransferase</keyword>
<gene>
    <name evidence="11" type="ORF">CspeluHIS016_0406020</name>
</gene>
<evidence type="ECO:0000256" key="6">
    <source>
        <dbReference type="ARBA" id="ARBA00022968"/>
    </source>
</evidence>
<evidence type="ECO:0000256" key="10">
    <source>
        <dbReference type="SAM" id="MobiDB-lite"/>
    </source>
</evidence>